<evidence type="ECO:0000313" key="1">
    <source>
        <dbReference type="EMBL" id="JAD56979.1"/>
    </source>
</evidence>
<protein>
    <submittedName>
        <fullName evidence="1">Uncharacterized protein</fullName>
    </submittedName>
</protein>
<reference evidence="1" key="1">
    <citation type="submission" date="2014-09" db="EMBL/GenBank/DDBJ databases">
        <authorList>
            <person name="Magalhaes I.L.F."/>
            <person name="Oliveira U."/>
            <person name="Santos F.R."/>
            <person name="Vidigal T.H.D.A."/>
            <person name="Brescovit A.D."/>
            <person name="Santos A.J."/>
        </authorList>
    </citation>
    <scope>NUCLEOTIDE SEQUENCE</scope>
    <source>
        <tissue evidence="1">Shoot tissue taken approximately 20 cm above the soil surface</tissue>
    </source>
</reference>
<sequence>MSRSYLLFVLLRSVQEI</sequence>
<name>A0A0A9AYZ5_ARUDO</name>
<proteinExistence type="predicted"/>
<accession>A0A0A9AYZ5</accession>
<dbReference type="EMBL" id="GBRH01240916">
    <property type="protein sequence ID" value="JAD56979.1"/>
    <property type="molecule type" value="Transcribed_RNA"/>
</dbReference>
<reference evidence="1" key="2">
    <citation type="journal article" date="2015" name="Data Brief">
        <title>Shoot transcriptome of the giant reed, Arundo donax.</title>
        <authorList>
            <person name="Barrero R.A."/>
            <person name="Guerrero F.D."/>
            <person name="Moolhuijzen P."/>
            <person name="Goolsby J.A."/>
            <person name="Tidwell J."/>
            <person name="Bellgard S.E."/>
            <person name="Bellgard M.I."/>
        </authorList>
    </citation>
    <scope>NUCLEOTIDE SEQUENCE</scope>
    <source>
        <tissue evidence="1">Shoot tissue taken approximately 20 cm above the soil surface</tissue>
    </source>
</reference>
<organism evidence="1">
    <name type="scientific">Arundo donax</name>
    <name type="common">Giant reed</name>
    <name type="synonym">Donax arundinaceus</name>
    <dbReference type="NCBI Taxonomy" id="35708"/>
    <lineage>
        <taxon>Eukaryota</taxon>
        <taxon>Viridiplantae</taxon>
        <taxon>Streptophyta</taxon>
        <taxon>Embryophyta</taxon>
        <taxon>Tracheophyta</taxon>
        <taxon>Spermatophyta</taxon>
        <taxon>Magnoliopsida</taxon>
        <taxon>Liliopsida</taxon>
        <taxon>Poales</taxon>
        <taxon>Poaceae</taxon>
        <taxon>PACMAD clade</taxon>
        <taxon>Arundinoideae</taxon>
        <taxon>Arundineae</taxon>
        <taxon>Arundo</taxon>
    </lineage>
</organism>
<dbReference type="AlphaFoldDB" id="A0A0A9AYZ5"/>